<keyword evidence="7 10" id="KW-1133">Transmembrane helix</keyword>
<evidence type="ECO:0000256" key="4">
    <source>
        <dbReference type="ARBA" id="ARBA00022692"/>
    </source>
</evidence>
<dbReference type="Proteomes" id="UP001174694">
    <property type="component" value="Unassembled WGS sequence"/>
</dbReference>
<evidence type="ECO:0000259" key="11">
    <source>
        <dbReference type="PROSITE" id="PS50893"/>
    </source>
</evidence>
<evidence type="ECO:0000313" key="12">
    <source>
        <dbReference type="EMBL" id="KAJ9155134.1"/>
    </source>
</evidence>
<dbReference type="GO" id="GO:0005524">
    <property type="term" value="F:ATP binding"/>
    <property type="evidence" value="ECO:0007669"/>
    <property type="project" value="UniProtKB-KW"/>
</dbReference>
<evidence type="ECO:0000256" key="2">
    <source>
        <dbReference type="ARBA" id="ARBA00005814"/>
    </source>
</evidence>
<sequence>MASTAAPSDTEADQGTIGFSDSANLDVEKGALAEDHLKNTTVRSISWSSANVTVKDRETKQPKMIVDNVEGLVEAGEICALMGPSGCGKTTLLNVLAQRPTGAANVEATVLVNGVKPSKSAFREMSNFVEQEDALIGSLTVRETLAFSSRLSSTSSLPRKDRLARIDGLLDSFGLRDQADTIIGTPIRKGISGGQKRRVGVASQLITSPKILFLDEPTSGLDSAASFEVINYLKRVAKRNNLIVIASIHQPSSSTFNLFDKLLLLSGGKTHYFGPVSGISDYYASAGSPIPLHVNPAEYLLESTNIDFSADRGAAQQRLDDMQRAWSASLRAKELSRVILAIEASSPGQLDTAPSEKKPSVPSLILTLLHRSFIKSYRDVVAYGIRLAMYMGLAIMMGTVWLRLPTDQSSIIPFINAIFYGSAFMSFMAVAYVPAFLEDRQQFVKEHRNGLYGALELLASNFLIGAPYLFLFALLFSAVAYWLSNFRPAADAFLTWVLWLFLDLLAAESLVVFAASLLPSFVVALAAVAFANGLWMSVDGFMVQPGVLNAFYRYAFHYWDYQKYVFQNMMVTEFAERTYRCGAGCQCMYQTELADRCMIAGQGVLDQYGYAPGHMGRDVGIMIGIIAGYRVAAWVALKLRT</sequence>
<evidence type="ECO:0000256" key="6">
    <source>
        <dbReference type="ARBA" id="ARBA00022840"/>
    </source>
</evidence>
<proteinExistence type="inferred from homology"/>
<dbReference type="Gene3D" id="3.40.50.300">
    <property type="entry name" value="P-loop containing nucleotide triphosphate hydrolases"/>
    <property type="match status" value="1"/>
</dbReference>
<dbReference type="Pfam" id="PF19055">
    <property type="entry name" value="ABC2_membrane_7"/>
    <property type="match status" value="1"/>
</dbReference>
<dbReference type="EMBL" id="JANBVO010000004">
    <property type="protein sequence ID" value="KAJ9155134.1"/>
    <property type="molecule type" value="Genomic_DNA"/>
</dbReference>
<evidence type="ECO:0000256" key="8">
    <source>
        <dbReference type="ARBA" id="ARBA00023136"/>
    </source>
</evidence>
<gene>
    <name evidence="12" type="ORF">NKR23_g2245</name>
</gene>
<dbReference type="InterPro" id="IPR043926">
    <property type="entry name" value="ABCG_dom"/>
</dbReference>
<comment type="caution">
    <text evidence="12">The sequence shown here is derived from an EMBL/GenBank/DDBJ whole genome shotgun (WGS) entry which is preliminary data.</text>
</comment>
<dbReference type="Pfam" id="PF00005">
    <property type="entry name" value="ABC_tran"/>
    <property type="match status" value="1"/>
</dbReference>
<dbReference type="FunFam" id="3.40.50.300:FF:001305">
    <property type="entry name" value="ABCG transporter ABC superfamily"/>
    <property type="match status" value="1"/>
</dbReference>
<feature type="transmembrane region" description="Helical" evidence="10">
    <location>
        <begin position="458"/>
        <end position="484"/>
    </location>
</feature>
<dbReference type="InterPro" id="IPR013525">
    <property type="entry name" value="ABC2_TM"/>
</dbReference>
<dbReference type="GO" id="GO:0140359">
    <property type="term" value="F:ABC-type transporter activity"/>
    <property type="evidence" value="ECO:0007669"/>
    <property type="project" value="InterPro"/>
</dbReference>
<feature type="transmembrane region" description="Helical" evidence="10">
    <location>
        <begin position="619"/>
        <end position="637"/>
    </location>
</feature>
<keyword evidence="6" id="KW-0067">ATP-binding</keyword>
<keyword evidence="8 10" id="KW-0472">Membrane</keyword>
<dbReference type="InterPro" id="IPR003439">
    <property type="entry name" value="ABC_transporter-like_ATP-bd"/>
</dbReference>
<evidence type="ECO:0000256" key="1">
    <source>
        <dbReference type="ARBA" id="ARBA00004141"/>
    </source>
</evidence>
<feature type="transmembrane region" description="Helical" evidence="10">
    <location>
        <begin position="496"/>
        <end position="514"/>
    </location>
</feature>
<keyword evidence="3" id="KW-0813">Transport</keyword>
<keyword evidence="12" id="KW-0378">Hydrolase</keyword>
<feature type="transmembrane region" description="Helical" evidence="10">
    <location>
        <begin position="521"/>
        <end position="538"/>
    </location>
</feature>
<feature type="domain" description="ABC transporter" evidence="11">
    <location>
        <begin position="47"/>
        <end position="292"/>
    </location>
</feature>
<feature type="region of interest" description="Disordered" evidence="9">
    <location>
        <begin position="1"/>
        <end position="21"/>
    </location>
</feature>
<dbReference type="InterPro" id="IPR052215">
    <property type="entry name" value="Plant_ABCG"/>
</dbReference>
<dbReference type="PROSITE" id="PS50893">
    <property type="entry name" value="ABC_TRANSPORTER_2"/>
    <property type="match status" value="1"/>
</dbReference>
<evidence type="ECO:0000256" key="3">
    <source>
        <dbReference type="ARBA" id="ARBA00022448"/>
    </source>
</evidence>
<dbReference type="SMART" id="SM00382">
    <property type="entry name" value="AAA"/>
    <property type="match status" value="1"/>
</dbReference>
<comment type="subcellular location">
    <subcellularLocation>
        <location evidence="1">Membrane</location>
        <topology evidence="1">Multi-pass membrane protein</topology>
    </subcellularLocation>
</comment>
<evidence type="ECO:0000313" key="13">
    <source>
        <dbReference type="Proteomes" id="UP001174694"/>
    </source>
</evidence>
<dbReference type="Pfam" id="PF01061">
    <property type="entry name" value="ABC2_membrane"/>
    <property type="match status" value="1"/>
</dbReference>
<dbReference type="InterPro" id="IPR003593">
    <property type="entry name" value="AAA+_ATPase"/>
</dbReference>
<dbReference type="SUPFAM" id="SSF52540">
    <property type="entry name" value="P-loop containing nucleoside triphosphate hydrolases"/>
    <property type="match status" value="1"/>
</dbReference>
<evidence type="ECO:0000256" key="7">
    <source>
        <dbReference type="ARBA" id="ARBA00022989"/>
    </source>
</evidence>
<dbReference type="InterPro" id="IPR017871">
    <property type="entry name" value="ABC_transporter-like_CS"/>
</dbReference>
<reference evidence="12" key="1">
    <citation type="submission" date="2022-07" db="EMBL/GenBank/DDBJ databases">
        <title>Fungi with potential for degradation of polypropylene.</title>
        <authorList>
            <person name="Gostincar C."/>
        </authorList>
    </citation>
    <scope>NUCLEOTIDE SEQUENCE</scope>
    <source>
        <strain evidence="12">EXF-13308</strain>
    </source>
</reference>
<organism evidence="12 13">
    <name type="scientific">Pleurostoma richardsiae</name>
    <dbReference type="NCBI Taxonomy" id="41990"/>
    <lineage>
        <taxon>Eukaryota</taxon>
        <taxon>Fungi</taxon>
        <taxon>Dikarya</taxon>
        <taxon>Ascomycota</taxon>
        <taxon>Pezizomycotina</taxon>
        <taxon>Sordariomycetes</taxon>
        <taxon>Sordariomycetidae</taxon>
        <taxon>Calosphaeriales</taxon>
        <taxon>Pleurostomataceae</taxon>
        <taxon>Pleurostoma</taxon>
    </lineage>
</organism>
<feature type="transmembrane region" description="Helical" evidence="10">
    <location>
        <begin position="380"/>
        <end position="402"/>
    </location>
</feature>
<dbReference type="PANTHER" id="PTHR48042:SF11">
    <property type="entry name" value="ABC TRANSPORTER G FAMILY MEMBER 11"/>
    <property type="match status" value="1"/>
</dbReference>
<name>A0AA38RPX1_9PEZI</name>
<feature type="transmembrane region" description="Helical" evidence="10">
    <location>
        <begin position="414"/>
        <end position="437"/>
    </location>
</feature>
<dbReference type="PROSITE" id="PS00211">
    <property type="entry name" value="ABC_TRANSPORTER_1"/>
    <property type="match status" value="1"/>
</dbReference>
<accession>A0AA38RPX1</accession>
<dbReference type="InterPro" id="IPR027417">
    <property type="entry name" value="P-loop_NTPase"/>
</dbReference>
<dbReference type="AlphaFoldDB" id="A0AA38RPX1"/>
<dbReference type="PANTHER" id="PTHR48042">
    <property type="entry name" value="ABC TRANSPORTER G FAMILY MEMBER 11"/>
    <property type="match status" value="1"/>
</dbReference>
<dbReference type="GO" id="GO:0016020">
    <property type="term" value="C:membrane"/>
    <property type="evidence" value="ECO:0007669"/>
    <property type="project" value="UniProtKB-SubCell"/>
</dbReference>
<protein>
    <submittedName>
        <fullName evidence="12">P-loop containing nucleoside triphosphate hydrolase protein</fullName>
    </submittedName>
</protein>
<dbReference type="GO" id="GO:0016887">
    <property type="term" value="F:ATP hydrolysis activity"/>
    <property type="evidence" value="ECO:0007669"/>
    <property type="project" value="InterPro"/>
</dbReference>
<keyword evidence="4 10" id="KW-0812">Transmembrane</keyword>
<keyword evidence="5" id="KW-0547">Nucleotide-binding</keyword>
<evidence type="ECO:0000256" key="5">
    <source>
        <dbReference type="ARBA" id="ARBA00022741"/>
    </source>
</evidence>
<evidence type="ECO:0000256" key="10">
    <source>
        <dbReference type="SAM" id="Phobius"/>
    </source>
</evidence>
<keyword evidence="13" id="KW-1185">Reference proteome</keyword>
<evidence type="ECO:0000256" key="9">
    <source>
        <dbReference type="SAM" id="MobiDB-lite"/>
    </source>
</evidence>
<comment type="similarity">
    <text evidence="2">Belongs to the ABC transporter superfamily. ABCG family. Eye pigment precursor importer (TC 3.A.1.204) subfamily.</text>
</comment>